<name>A0AC34RIL2_9BILA</name>
<evidence type="ECO:0000313" key="2">
    <source>
        <dbReference type="WBParaSite" id="JU765_v2.g7276.t1"/>
    </source>
</evidence>
<proteinExistence type="predicted"/>
<evidence type="ECO:0000313" key="1">
    <source>
        <dbReference type="Proteomes" id="UP000887576"/>
    </source>
</evidence>
<dbReference type="Proteomes" id="UP000887576">
    <property type="component" value="Unplaced"/>
</dbReference>
<sequence>MSNPFAYVKLSNCAEFSWDCQNVSKTIPNEKKFFETTAMNNSTVENFQMAEQNASSFDTDQRQNVGYSYLNKSVLSINNLSNKPMSNVEKSFRIMQWVYSCTPNAEKRPNT</sequence>
<accession>A0AC34RIL2</accession>
<reference evidence="2" key="1">
    <citation type="submission" date="2022-11" db="UniProtKB">
        <authorList>
            <consortium name="WormBaseParasite"/>
        </authorList>
    </citation>
    <scope>IDENTIFICATION</scope>
</reference>
<protein>
    <submittedName>
        <fullName evidence="2">Uncharacterized protein</fullName>
    </submittedName>
</protein>
<organism evidence="1 2">
    <name type="scientific">Panagrolaimus sp. JU765</name>
    <dbReference type="NCBI Taxonomy" id="591449"/>
    <lineage>
        <taxon>Eukaryota</taxon>
        <taxon>Metazoa</taxon>
        <taxon>Ecdysozoa</taxon>
        <taxon>Nematoda</taxon>
        <taxon>Chromadorea</taxon>
        <taxon>Rhabditida</taxon>
        <taxon>Tylenchina</taxon>
        <taxon>Panagrolaimomorpha</taxon>
        <taxon>Panagrolaimoidea</taxon>
        <taxon>Panagrolaimidae</taxon>
        <taxon>Panagrolaimus</taxon>
    </lineage>
</organism>
<dbReference type="WBParaSite" id="JU765_v2.g7276.t1">
    <property type="protein sequence ID" value="JU765_v2.g7276.t1"/>
    <property type="gene ID" value="JU765_v2.g7276"/>
</dbReference>